<keyword evidence="1" id="KW-0472">Membrane</keyword>
<dbReference type="Proteomes" id="UP000332933">
    <property type="component" value="Unassembled WGS sequence"/>
</dbReference>
<proteinExistence type="predicted"/>
<feature type="transmembrane region" description="Helical" evidence="1">
    <location>
        <begin position="12"/>
        <end position="33"/>
    </location>
</feature>
<evidence type="ECO:0000256" key="1">
    <source>
        <dbReference type="SAM" id="Phobius"/>
    </source>
</evidence>
<feature type="transmembrane region" description="Helical" evidence="1">
    <location>
        <begin position="101"/>
        <end position="127"/>
    </location>
</feature>
<dbReference type="OrthoDB" id="60858at2759"/>
<dbReference type="AlphaFoldDB" id="A0A485LMA0"/>
<organism evidence="3 4">
    <name type="scientific">Aphanomyces stellatus</name>
    <dbReference type="NCBI Taxonomy" id="120398"/>
    <lineage>
        <taxon>Eukaryota</taxon>
        <taxon>Sar</taxon>
        <taxon>Stramenopiles</taxon>
        <taxon>Oomycota</taxon>
        <taxon>Saprolegniomycetes</taxon>
        <taxon>Saprolegniales</taxon>
        <taxon>Verrucalvaceae</taxon>
        <taxon>Aphanomyces</taxon>
    </lineage>
</organism>
<sequence length="206" mass="22970">MAFAAATVPLPSWITTWVLVATTLVSIDCVYLLSMKFGRPEYMPSVLAELWQWYGESDAQYSGDGVGMQEGNGWVETQSIFNVFEVIGMLIYLFALRRQSIAAALTILTVSVATFWKTAMYMCIIFNSNDPVKMVPLLACAGIAPRPENTVHVATLLAAENCETQFFKFQFNFWWLVMPLAVIWTSWTAIARALADRSTNVKAKAA</sequence>
<protein>
    <submittedName>
        <fullName evidence="3">Aste57867_22609 protein</fullName>
    </submittedName>
</protein>
<name>A0A485LMA0_9STRA</name>
<keyword evidence="4" id="KW-1185">Reference proteome</keyword>
<keyword evidence="1" id="KW-1133">Transmembrane helix</keyword>
<gene>
    <name evidence="3" type="primary">Aste57867_22609</name>
    <name evidence="2" type="ORF">As57867_022539</name>
    <name evidence="3" type="ORF">ASTE57867_22609</name>
</gene>
<evidence type="ECO:0000313" key="4">
    <source>
        <dbReference type="Proteomes" id="UP000332933"/>
    </source>
</evidence>
<evidence type="ECO:0000313" key="3">
    <source>
        <dbReference type="EMBL" id="VFT99266.1"/>
    </source>
</evidence>
<feature type="transmembrane region" description="Helical" evidence="1">
    <location>
        <begin position="173"/>
        <end position="195"/>
    </location>
</feature>
<reference evidence="2" key="2">
    <citation type="submission" date="2019-06" db="EMBL/GenBank/DDBJ databases">
        <title>Genomics analysis of Aphanomyces spp. identifies a new class of oomycete effector associated with host adaptation.</title>
        <authorList>
            <person name="Gaulin E."/>
        </authorList>
    </citation>
    <scope>NUCLEOTIDE SEQUENCE</scope>
    <source>
        <strain evidence="2">CBS 578.67</strain>
    </source>
</reference>
<dbReference type="EMBL" id="VJMH01007098">
    <property type="protein sequence ID" value="KAF0685517.1"/>
    <property type="molecule type" value="Genomic_DNA"/>
</dbReference>
<reference evidence="3 4" key="1">
    <citation type="submission" date="2019-03" db="EMBL/GenBank/DDBJ databases">
        <authorList>
            <person name="Gaulin E."/>
            <person name="Dumas B."/>
        </authorList>
    </citation>
    <scope>NUCLEOTIDE SEQUENCE [LARGE SCALE GENOMIC DNA]</scope>
    <source>
        <strain evidence="3">CBS 568.67</strain>
    </source>
</reference>
<dbReference type="EMBL" id="CAADRA010007124">
    <property type="protein sequence ID" value="VFT99266.1"/>
    <property type="molecule type" value="Genomic_DNA"/>
</dbReference>
<accession>A0A485LMA0</accession>
<keyword evidence="1" id="KW-0812">Transmembrane</keyword>
<evidence type="ECO:0000313" key="2">
    <source>
        <dbReference type="EMBL" id="KAF0685517.1"/>
    </source>
</evidence>